<dbReference type="InterPro" id="IPR049549">
    <property type="entry name" value="RPN7_PSMD6_C"/>
</dbReference>
<reference evidence="4" key="1">
    <citation type="journal article" date="2023" name="Nat. Microbiol.">
        <title>Babesia duncani multi-omics identifies virulence factors and drug targets.</title>
        <authorList>
            <person name="Singh P."/>
            <person name="Lonardi S."/>
            <person name="Liang Q."/>
            <person name="Vydyam P."/>
            <person name="Khabirova E."/>
            <person name="Fang T."/>
            <person name="Gihaz S."/>
            <person name="Thekkiniath J."/>
            <person name="Munshi M."/>
            <person name="Abel S."/>
            <person name="Ciampossin L."/>
            <person name="Batugedara G."/>
            <person name="Gupta M."/>
            <person name="Lu X.M."/>
            <person name="Lenz T."/>
            <person name="Chakravarty S."/>
            <person name="Cornillot E."/>
            <person name="Hu Y."/>
            <person name="Ma W."/>
            <person name="Gonzalez L.M."/>
            <person name="Sanchez S."/>
            <person name="Estrada K."/>
            <person name="Sanchez-Flores A."/>
            <person name="Montero E."/>
            <person name="Harb O.S."/>
            <person name="Le Roch K.G."/>
            <person name="Mamoun C.B."/>
        </authorList>
    </citation>
    <scope>NUCLEOTIDE SEQUENCE</scope>
    <source>
        <strain evidence="4">WA1</strain>
    </source>
</reference>
<feature type="coiled-coil region" evidence="2">
    <location>
        <begin position="77"/>
        <end position="108"/>
    </location>
</feature>
<accession>A0AAD9PP13</accession>
<organism evidence="4 5">
    <name type="scientific">Babesia duncani</name>
    <dbReference type="NCBI Taxonomy" id="323732"/>
    <lineage>
        <taxon>Eukaryota</taxon>
        <taxon>Sar</taxon>
        <taxon>Alveolata</taxon>
        <taxon>Apicomplexa</taxon>
        <taxon>Aconoidasida</taxon>
        <taxon>Piroplasmida</taxon>
        <taxon>Babesiidae</taxon>
        <taxon>Babesia</taxon>
    </lineage>
</organism>
<sequence length="396" mass="45232">MAFAASGKDNAATAALKSLPNFEIEKLRHLLTLTKDVGVDYDGCMKSLIALIKENEMYPYYERIKGQFGGLLEYPELQELKQLNDKMIAELDEKIENAEKNFGSSEVKDCILEKANYYFKIGDHQKAAAEYELALSKTVGVNSKLEIILGIMRVAFFFNDVPLLLKYMEKAKQDVDRGGDWELRNRLHVYEGVQLILCRKFKEAATLFLKSLSTFTAVELISLEEVVLYSIVLSLLTLDRATIRKQLLESPEVNQVAVHGSPLKALLHDLYHSNYSTFLYNLSKTSELVLKDRYLAPHCNYIVRQGRLPAYAQFLRPYKSVTLKNMADAFQVPVDFMENELVSYISGMRLDCKIDKVNGIIENNVIDERNNNYINTIKKGDVLINRIQKLARIIDM</sequence>
<keyword evidence="2" id="KW-0175">Coiled coil</keyword>
<dbReference type="InterPro" id="IPR045135">
    <property type="entry name" value="Rpn7_N"/>
</dbReference>
<dbReference type="Pfam" id="PF10602">
    <property type="entry name" value="RPN7"/>
    <property type="match status" value="1"/>
</dbReference>
<dbReference type="InterPro" id="IPR036390">
    <property type="entry name" value="WH_DNA-bd_sf"/>
</dbReference>
<dbReference type="Pfam" id="PF01399">
    <property type="entry name" value="PCI"/>
    <property type="match status" value="1"/>
</dbReference>
<dbReference type="PANTHER" id="PTHR14145">
    <property type="entry name" value="26S PROTESOME SUBUNIT 6"/>
    <property type="match status" value="1"/>
</dbReference>
<protein>
    <submittedName>
        <fullName evidence="4">Bifunctional 26S Proteasome non-ATPase regulatory subunit 6/Winged helix DNA-binding domain superfamily/Proteasome component (PCI) domain/26S proteasome regulatory subunit Rpn7</fullName>
    </submittedName>
</protein>
<dbReference type="AlphaFoldDB" id="A0AAD9PP13"/>
<evidence type="ECO:0000313" key="5">
    <source>
        <dbReference type="Proteomes" id="UP001214638"/>
    </source>
</evidence>
<dbReference type="GO" id="GO:0000502">
    <property type="term" value="C:proteasome complex"/>
    <property type="evidence" value="ECO:0007669"/>
    <property type="project" value="UniProtKB-KW"/>
</dbReference>
<dbReference type="GeneID" id="94335661"/>
<evidence type="ECO:0000259" key="3">
    <source>
        <dbReference type="PROSITE" id="PS50250"/>
    </source>
</evidence>
<dbReference type="RefSeq" id="XP_067805194.1">
    <property type="nucleotide sequence ID" value="XM_067946403.1"/>
</dbReference>
<dbReference type="SMART" id="SM00088">
    <property type="entry name" value="PINT"/>
    <property type="match status" value="1"/>
</dbReference>
<dbReference type="Pfam" id="PF21154">
    <property type="entry name" value="RPN7_PSMD6_C"/>
    <property type="match status" value="1"/>
</dbReference>
<comment type="caution">
    <text evidence="4">The sequence shown here is derived from an EMBL/GenBank/DDBJ whole genome shotgun (WGS) entry which is preliminary data.</text>
</comment>
<dbReference type="GO" id="GO:0003677">
    <property type="term" value="F:DNA binding"/>
    <property type="evidence" value="ECO:0007669"/>
    <property type="project" value="UniProtKB-KW"/>
</dbReference>
<gene>
    <name evidence="4" type="ORF">BdWA1_001363</name>
</gene>
<feature type="domain" description="PCI" evidence="3">
    <location>
        <begin position="200"/>
        <end position="368"/>
    </location>
</feature>
<dbReference type="FunFam" id="1.25.40.570:FF:000005">
    <property type="entry name" value="26S proteasome regulatory subunit N7"/>
    <property type="match status" value="1"/>
</dbReference>
<dbReference type="Gene3D" id="1.25.40.570">
    <property type="match status" value="1"/>
</dbReference>
<evidence type="ECO:0000256" key="2">
    <source>
        <dbReference type="SAM" id="Coils"/>
    </source>
</evidence>
<evidence type="ECO:0000256" key="1">
    <source>
        <dbReference type="ARBA" id="ARBA00022942"/>
    </source>
</evidence>
<keyword evidence="4" id="KW-0238">DNA-binding</keyword>
<keyword evidence="1 4" id="KW-0647">Proteasome</keyword>
<name>A0AAD9PP13_9APIC</name>
<proteinExistence type="predicted"/>
<dbReference type="EMBL" id="JALLKP010000001">
    <property type="protein sequence ID" value="KAK2198352.1"/>
    <property type="molecule type" value="Genomic_DNA"/>
</dbReference>
<dbReference type="SUPFAM" id="SSF46785">
    <property type="entry name" value="Winged helix' DNA-binding domain"/>
    <property type="match status" value="1"/>
</dbReference>
<dbReference type="InterPro" id="IPR000717">
    <property type="entry name" value="PCI_dom"/>
</dbReference>
<dbReference type="PROSITE" id="PS50250">
    <property type="entry name" value="PCI"/>
    <property type="match status" value="1"/>
</dbReference>
<evidence type="ECO:0000313" key="4">
    <source>
        <dbReference type="EMBL" id="KAK2198352.1"/>
    </source>
</evidence>
<dbReference type="InterPro" id="IPR019585">
    <property type="entry name" value="Rpn7/CSN1"/>
</dbReference>
<dbReference type="GO" id="GO:0043161">
    <property type="term" value="P:proteasome-mediated ubiquitin-dependent protein catabolic process"/>
    <property type="evidence" value="ECO:0007669"/>
    <property type="project" value="TreeGrafter"/>
</dbReference>
<dbReference type="Proteomes" id="UP001214638">
    <property type="component" value="Unassembled WGS sequence"/>
</dbReference>
<keyword evidence="5" id="KW-1185">Reference proteome</keyword>
<dbReference type="PANTHER" id="PTHR14145:SF1">
    <property type="entry name" value="26S PROTEASOME NON-ATPASE REGULATORY SUBUNIT 6"/>
    <property type="match status" value="1"/>
</dbReference>
<dbReference type="KEGG" id="bdw:94335661"/>